<gene>
    <name evidence="9" type="ORF">EHS25_008213</name>
</gene>
<dbReference type="PRINTS" id="PR01035">
    <property type="entry name" value="TCRTETA"/>
</dbReference>
<sequence>MSSSSSSPASETRTLRGAENGVSYGATTDERDDVVVAKTQPTPLPMWQIILLSLTRISEPLTFTILFPFVQQMIVDTGEVAVEDVGYSVGLVEISFSITQSLSLLYWSRAADKYGRKPVLIASLFGALSATILFGFSKHVWQMYACRFLAGVFGGNAMVIRTIFTEVSDKSNQAKAFSYFAFAANIGQLLGPTIGGFLSQPAKQWPNIFGSFQLFLDYPYSLPCLVTGLYIFITLILCVFYLKETRPEECDKPMPIRQILTPRMVRMLSVFGWTVTVCFSLSALFPLYLFTPVELGGMDYSPPEIAQVGVASGLSQALWLLFAMPRLDAALGTRKLFLGTSSIYPFVMALPILANAFARSGVTAGSLAMLAIYVIIGQAVNMTFTSVQLLINSCAPPAAVATVNGIAVAICGIVKSFFPAAVNAIFAVGVSHRILNGWLAWFVMALMAAGVFVCACFVPNDEGEEDLATIKARVYESEADALMD</sequence>
<keyword evidence="3 7" id="KW-0812">Transmembrane</keyword>
<dbReference type="OrthoDB" id="419616at2759"/>
<comment type="caution">
    <text evidence="9">The sequence shown here is derived from an EMBL/GenBank/DDBJ whole genome shotgun (WGS) entry which is preliminary data.</text>
</comment>
<feature type="region of interest" description="Disordered" evidence="6">
    <location>
        <begin position="1"/>
        <end position="25"/>
    </location>
</feature>
<feature type="transmembrane region" description="Helical" evidence="7">
    <location>
        <begin position="119"/>
        <end position="136"/>
    </location>
</feature>
<dbReference type="Gene3D" id="1.20.1250.20">
    <property type="entry name" value="MFS general substrate transporter like domains"/>
    <property type="match status" value="1"/>
</dbReference>
<dbReference type="PANTHER" id="PTHR23504">
    <property type="entry name" value="MAJOR FACILITATOR SUPERFAMILY DOMAIN-CONTAINING PROTEIN 10"/>
    <property type="match status" value="1"/>
</dbReference>
<dbReference type="InterPro" id="IPR036259">
    <property type="entry name" value="MFS_trans_sf"/>
</dbReference>
<feature type="transmembrane region" description="Helical" evidence="7">
    <location>
        <begin position="370"/>
        <end position="391"/>
    </location>
</feature>
<feature type="transmembrane region" description="Helical" evidence="7">
    <location>
        <begin position="336"/>
        <end position="358"/>
    </location>
</feature>
<name>A0A427YNW9_9TREE</name>
<keyword evidence="4 7" id="KW-1133">Transmembrane helix</keyword>
<evidence type="ECO:0000259" key="8">
    <source>
        <dbReference type="PROSITE" id="PS50850"/>
    </source>
</evidence>
<feature type="transmembrane region" description="Helical" evidence="7">
    <location>
        <begin position="176"/>
        <end position="198"/>
    </location>
</feature>
<accession>A0A427YNW9</accession>
<evidence type="ECO:0000256" key="2">
    <source>
        <dbReference type="ARBA" id="ARBA00022448"/>
    </source>
</evidence>
<evidence type="ECO:0000256" key="1">
    <source>
        <dbReference type="ARBA" id="ARBA00004141"/>
    </source>
</evidence>
<dbReference type="InterPro" id="IPR020846">
    <property type="entry name" value="MFS_dom"/>
</dbReference>
<dbReference type="PROSITE" id="PS50850">
    <property type="entry name" value="MFS"/>
    <property type="match status" value="1"/>
</dbReference>
<feature type="transmembrane region" description="Helical" evidence="7">
    <location>
        <begin position="85"/>
        <end position="107"/>
    </location>
</feature>
<evidence type="ECO:0000313" key="9">
    <source>
        <dbReference type="EMBL" id="RSH92767.1"/>
    </source>
</evidence>
<evidence type="ECO:0000313" key="10">
    <source>
        <dbReference type="Proteomes" id="UP000279259"/>
    </source>
</evidence>
<dbReference type="InterPro" id="IPR011701">
    <property type="entry name" value="MFS"/>
</dbReference>
<reference evidence="9 10" key="1">
    <citation type="submission" date="2018-11" db="EMBL/GenBank/DDBJ databases">
        <title>Genome sequence of Saitozyma podzolica DSM 27192.</title>
        <authorList>
            <person name="Aliyu H."/>
            <person name="Gorte O."/>
            <person name="Ochsenreither K."/>
        </authorList>
    </citation>
    <scope>NUCLEOTIDE SEQUENCE [LARGE SCALE GENOMIC DNA]</scope>
    <source>
        <strain evidence="9 10">DSM 27192</strain>
    </source>
</reference>
<evidence type="ECO:0000256" key="6">
    <source>
        <dbReference type="SAM" id="MobiDB-lite"/>
    </source>
</evidence>
<dbReference type="EMBL" id="RSCD01000005">
    <property type="protein sequence ID" value="RSH92767.1"/>
    <property type="molecule type" value="Genomic_DNA"/>
</dbReference>
<feature type="transmembrane region" description="Helical" evidence="7">
    <location>
        <begin position="438"/>
        <end position="458"/>
    </location>
</feature>
<dbReference type="PANTHER" id="PTHR23504:SF15">
    <property type="entry name" value="MAJOR FACILITATOR SUPERFAMILY (MFS) PROFILE DOMAIN-CONTAINING PROTEIN"/>
    <property type="match status" value="1"/>
</dbReference>
<protein>
    <recommendedName>
        <fullName evidence="8">Major facilitator superfamily (MFS) profile domain-containing protein</fullName>
    </recommendedName>
</protein>
<keyword evidence="2" id="KW-0813">Transport</keyword>
<keyword evidence="10" id="KW-1185">Reference proteome</keyword>
<feature type="transmembrane region" description="Helical" evidence="7">
    <location>
        <begin position="305"/>
        <end position="324"/>
    </location>
</feature>
<feature type="transmembrane region" description="Helical" evidence="7">
    <location>
        <begin position="398"/>
        <end position="418"/>
    </location>
</feature>
<feature type="transmembrane region" description="Helical" evidence="7">
    <location>
        <begin position="263"/>
        <end position="285"/>
    </location>
</feature>
<dbReference type="CDD" id="cd17330">
    <property type="entry name" value="MFS_SLC46_TetA_like"/>
    <property type="match status" value="1"/>
</dbReference>
<dbReference type="InterPro" id="IPR001958">
    <property type="entry name" value="Tet-R_TetA/multi-R_MdtG-like"/>
</dbReference>
<evidence type="ECO:0000256" key="3">
    <source>
        <dbReference type="ARBA" id="ARBA00022692"/>
    </source>
</evidence>
<dbReference type="GO" id="GO:0016020">
    <property type="term" value="C:membrane"/>
    <property type="evidence" value="ECO:0007669"/>
    <property type="project" value="UniProtKB-SubCell"/>
</dbReference>
<dbReference type="GO" id="GO:0022857">
    <property type="term" value="F:transmembrane transporter activity"/>
    <property type="evidence" value="ECO:0007669"/>
    <property type="project" value="InterPro"/>
</dbReference>
<dbReference type="SUPFAM" id="SSF103473">
    <property type="entry name" value="MFS general substrate transporter"/>
    <property type="match status" value="1"/>
</dbReference>
<feature type="transmembrane region" description="Helical" evidence="7">
    <location>
        <begin position="218"/>
        <end position="242"/>
    </location>
</feature>
<proteinExistence type="predicted"/>
<dbReference type="AlphaFoldDB" id="A0A427YNW9"/>
<evidence type="ECO:0000256" key="7">
    <source>
        <dbReference type="SAM" id="Phobius"/>
    </source>
</evidence>
<feature type="domain" description="Major facilitator superfamily (MFS) profile" evidence="8">
    <location>
        <begin position="48"/>
        <end position="462"/>
    </location>
</feature>
<dbReference type="Pfam" id="PF07690">
    <property type="entry name" value="MFS_1"/>
    <property type="match status" value="1"/>
</dbReference>
<organism evidence="9 10">
    <name type="scientific">Saitozyma podzolica</name>
    <dbReference type="NCBI Taxonomy" id="1890683"/>
    <lineage>
        <taxon>Eukaryota</taxon>
        <taxon>Fungi</taxon>
        <taxon>Dikarya</taxon>
        <taxon>Basidiomycota</taxon>
        <taxon>Agaricomycotina</taxon>
        <taxon>Tremellomycetes</taxon>
        <taxon>Tremellales</taxon>
        <taxon>Trimorphomycetaceae</taxon>
        <taxon>Saitozyma</taxon>
    </lineage>
</organism>
<comment type="subcellular location">
    <subcellularLocation>
        <location evidence="1">Membrane</location>
        <topology evidence="1">Multi-pass membrane protein</topology>
    </subcellularLocation>
</comment>
<keyword evidence="5 7" id="KW-0472">Membrane</keyword>
<evidence type="ECO:0000256" key="4">
    <source>
        <dbReference type="ARBA" id="ARBA00022989"/>
    </source>
</evidence>
<evidence type="ECO:0000256" key="5">
    <source>
        <dbReference type="ARBA" id="ARBA00023136"/>
    </source>
</evidence>
<dbReference type="Proteomes" id="UP000279259">
    <property type="component" value="Unassembled WGS sequence"/>
</dbReference>
<feature type="transmembrane region" description="Helical" evidence="7">
    <location>
        <begin position="142"/>
        <end position="164"/>
    </location>
</feature>